<protein>
    <submittedName>
        <fullName evidence="1">Uncharacterized protein</fullName>
    </submittedName>
</protein>
<reference evidence="1" key="2">
    <citation type="submission" date="2025-09" db="UniProtKB">
        <authorList>
            <consortium name="Ensembl"/>
        </authorList>
    </citation>
    <scope>IDENTIFICATION</scope>
</reference>
<accession>A0A8C3WXB9</accession>
<organism evidence="1 2">
    <name type="scientific">Catagonus wagneri</name>
    <name type="common">Chacoan peccary</name>
    <dbReference type="NCBI Taxonomy" id="51154"/>
    <lineage>
        <taxon>Eukaryota</taxon>
        <taxon>Metazoa</taxon>
        <taxon>Chordata</taxon>
        <taxon>Craniata</taxon>
        <taxon>Vertebrata</taxon>
        <taxon>Euteleostomi</taxon>
        <taxon>Mammalia</taxon>
        <taxon>Eutheria</taxon>
        <taxon>Laurasiatheria</taxon>
        <taxon>Artiodactyla</taxon>
        <taxon>Suina</taxon>
        <taxon>Tayassuidae</taxon>
        <taxon>Catagonus</taxon>
    </lineage>
</organism>
<evidence type="ECO:0000313" key="2">
    <source>
        <dbReference type="Proteomes" id="UP000694540"/>
    </source>
</evidence>
<proteinExistence type="predicted"/>
<evidence type="ECO:0000313" key="1">
    <source>
        <dbReference type="Ensembl" id="ENSCWAP00000018968.1"/>
    </source>
</evidence>
<sequence>KLQVLDFAEKARATQDLPLVKGRLNEYTLQAPSPMALLIKIPTVALNMMELSDTFIEQLYNLFSVKGLVHTF</sequence>
<keyword evidence="2" id="KW-1185">Reference proteome</keyword>
<dbReference type="Ensembl" id="ENSCWAT00000020584.1">
    <property type="protein sequence ID" value="ENSCWAP00000018968.1"/>
    <property type="gene ID" value="ENSCWAG00000014567.1"/>
</dbReference>
<name>A0A8C3WXB9_9CETA</name>
<dbReference type="Proteomes" id="UP000694540">
    <property type="component" value="Unplaced"/>
</dbReference>
<reference evidence="1" key="1">
    <citation type="submission" date="2025-08" db="UniProtKB">
        <authorList>
            <consortium name="Ensembl"/>
        </authorList>
    </citation>
    <scope>IDENTIFICATION</scope>
</reference>
<dbReference type="AlphaFoldDB" id="A0A8C3WXB9"/>